<evidence type="ECO:0000256" key="5">
    <source>
        <dbReference type="ARBA" id="ARBA00023136"/>
    </source>
</evidence>
<accession>A0A383UHE4</accession>
<dbReference type="GO" id="GO:0046872">
    <property type="term" value="F:metal ion binding"/>
    <property type="evidence" value="ECO:0007669"/>
    <property type="project" value="UniProtKB-KW"/>
</dbReference>
<feature type="transmembrane region" description="Helical" evidence="7">
    <location>
        <begin position="172"/>
        <end position="190"/>
    </location>
</feature>
<reference evidence="8 9" key="1">
    <citation type="submission" date="2017-11" db="EMBL/GenBank/DDBJ databases">
        <authorList>
            <person name="Kracher B."/>
        </authorList>
    </citation>
    <scope>NUCLEOTIDE SEQUENCE [LARGE SCALE GENOMIC DNA]</scope>
    <source>
        <strain evidence="8 9">RACE1</strain>
    </source>
</reference>
<evidence type="ECO:0000256" key="1">
    <source>
        <dbReference type="ARBA" id="ARBA00004141"/>
    </source>
</evidence>
<keyword evidence="6" id="KW-0862">Zinc</keyword>
<feature type="transmembrane region" description="Helical" evidence="7">
    <location>
        <begin position="105"/>
        <end position="125"/>
    </location>
</feature>
<feature type="binding site" evidence="6">
    <location>
        <position position="276"/>
    </location>
    <ligand>
        <name>Zn(2+)</name>
        <dbReference type="ChEBI" id="CHEBI:29105"/>
    </ligand>
</feature>
<feature type="transmembrane region" description="Helical" evidence="7">
    <location>
        <begin position="145"/>
        <end position="165"/>
    </location>
</feature>
<dbReference type="InterPro" id="IPR004254">
    <property type="entry name" value="AdipoR/HlyIII-related"/>
</dbReference>
<evidence type="ECO:0000256" key="7">
    <source>
        <dbReference type="SAM" id="Phobius"/>
    </source>
</evidence>
<feature type="transmembrane region" description="Helical" evidence="7">
    <location>
        <begin position="233"/>
        <end position="254"/>
    </location>
</feature>
<dbReference type="Proteomes" id="UP000275772">
    <property type="component" value="Unassembled WGS sequence"/>
</dbReference>
<feature type="transmembrane region" description="Helical" evidence="7">
    <location>
        <begin position="72"/>
        <end position="93"/>
    </location>
</feature>
<gene>
    <name evidence="8" type="ORF">BLGHR1_10397</name>
</gene>
<feature type="binding site" evidence="6">
    <location>
        <position position="126"/>
    </location>
    <ligand>
        <name>Zn(2+)</name>
        <dbReference type="ChEBI" id="CHEBI:29105"/>
    </ligand>
</feature>
<feature type="binding site" evidence="6">
    <location>
        <position position="272"/>
    </location>
    <ligand>
        <name>Zn(2+)</name>
        <dbReference type="ChEBI" id="CHEBI:29105"/>
    </ligand>
</feature>
<evidence type="ECO:0000256" key="4">
    <source>
        <dbReference type="ARBA" id="ARBA00022989"/>
    </source>
</evidence>
<dbReference type="GO" id="GO:0038023">
    <property type="term" value="F:signaling receptor activity"/>
    <property type="evidence" value="ECO:0007669"/>
    <property type="project" value="TreeGrafter"/>
</dbReference>
<evidence type="ECO:0000256" key="6">
    <source>
        <dbReference type="PIRSR" id="PIRSR604254-1"/>
    </source>
</evidence>
<evidence type="ECO:0000256" key="2">
    <source>
        <dbReference type="ARBA" id="ARBA00007018"/>
    </source>
</evidence>
<feature type="transmembrane region" description="Helical" evidence="7">
    <location>
        <begin position="274"/>
        <end position="294"/>
    </location>
</feature>
<dbReference type="GO" id="GO:0006882">
    <property type="term" value="P:intracellular zinc ion homeostasis"/>
    <property type="evidence" value="ECO:0007669"/>
    <property type="project" value="TreeGrafter"/>
</dbReference>
<proteinExistence type="inferred from homology"/>
<dbReference type="VEuPathDB" id="FungiDB:BLGHR1_10397"/>
<evidence type="ECO:0000313" key="8">
    <source>
        <dbReference type="EMBL" id="SZE99647.1"/>
    </source>
</evidence>
<keyword evidence="6" id="KW-0479">Metal-binding</keyword>
<evidence type="ECO:0000256" key="3">
    <source>
        <dbReference type="ARBA" id="ARBA00022692"/>
    </source>
</evidence>
<organism evidence="8 9">
    <name type="scientific">Blumeria hordei</name>
    <name type="common">Barley powdery mildew</name>
    <name type="synonym">Blumeria graminis f. sp. hordei</name>
    <dbReference type="NCBI Taxonomy" id="2867405"/>
    <lineage>
        <taxon>Eukaryota</taxon>
        <taxon>Fungi</taxon>
        <taxon>Dikarya</taxon>
        <taxon>Ascomycota</taxon>
        <taxon>Pezizomycotina</taxon>
        <taxon>Leotiomycetes</taxon>
        <taxon>Erysiphales</taxon>
        <taxon>Erysiphaceae</taxon>
        <taxon>Blumeria</taxon>
    </lineage>
</organism>
<name>A0A383UHE4_BLUHO</name>
<comment type="similarity">
    <text evidence="2">Belongs to the ADIPOR family.</text>
</comment>
<dbReference type="EMBL" id="UNSH01000001">
    <property type="protein sequence ID" value="SZE99647.1"/>
    <property type="molecule type" value="Genomic_DNA"/>
</dbReference>
<dbReference type="PANTHER" id="PTHR20855">
    <property type="entry name" value="ADIPOR/PROGESTIN RECEPTOR-RELATED"/>
    <property type="match status" value="1"/>
</dbReference>
<dbReference type="GO" id="GO:0016020">
    <property type="term" value="C:membrane"/>
    <property type="evidence" value="ECO:0007669"/>
    <property type="project" value="UniProtKB-SubCell"/>
</dbReference>
<keyword evidence="3 7" id="KW-0812">Transmembrane</keyword>
<dbReference type="AlphaFoldDB" id="A0A383UHE4"/>
<keyword evidence="4 7" id="KW-1133">Transmembrane helix</keyword>
<keyword evidence="5 7" id="KW-0472">Membrane</keyword>
<protein>
    <submittedName>
        <fullName evidence="8">Uncharacterized protein</fullName>
    </submittedName>
</protein>
<dbReference type="PANTHER" id="PTHR20855:SF52">
    <property type="entry name" value="ADIPONECTIN RECEPTOR PROTEIN"/>
    <property type="match status" value="1"/>
</dbReference>
<evidence type="ECO:0000313" key="9">
    <source>
        <dbReference type="Proteomes" id="UP000275772"/>
    </source>
</evidence>
<dbReference type="Pfam" id="PF03006">
    <property type="entry name" value="HlyIII"/>
    <property type="match status" value="1"/>
</dbReference>
<comment type="subcellular location">
    <subcellularLocation>
        <location evidence="1">Membrane</location>
        <topology evidence="1">Multi-pass membrane protein</topology>
    </subcellularLocation>
</comment>
<feature type="transmembrane region" description="Helical" evidence="7">
    <location>
        <begin position="202"/>
        <end position="221"/>
    </location>
</feature>
<sequence>MSVRRRLPEIISPVVRILKGDTNLKPQTIHWSELLPWQRDNHYIQTGYRPSSLSFRKSFASLLYLHNESVNIYSHYIGAILFATLASGLYTLMRPRYETATPIDVLVFSCFFIGAGICLGISGTYHTISNHSPLVARWGNKLDYVGIVFLIVGSFIPSIFYGFYCHPQFQKFYWTMISMLGLACAAVSVFDRFRTPAWRPYRAGIFVSLGLSALFPVGHGVRLYGLLEMRNRIGLFWLVLQGLLYILGAALYAARWPECSWSNRFDIWGSSHQLFHILVVMAAICHLYGLLVAFDFHHTVLGAGCYLLQETGQ</sequence>